<comment type="caution">
    <text evidence="2">The sequence shown here is derived from an EMBL/GenBank/DDBJ whole genome shotgun (WGS) entry which is preliminary data.</text>
</comment>
<feature type="region of interest" description="Disordered" evidence="1">
    <location>
        <begin position="220"/>
        <end position="261"/>
    </location>
</feature>
<dbReference type="Proteomes" id="UP000324800">
    <property type="component" value="Unassembled WGS sequence"/>
</dbReference>
<feature type="region of interest" description="Disordered" evidence="1">
    <location>
        <begin position="31"/>
        <end position="155"/>
    </location>
</feature>
<feature type="compositionally biased region" description="Polar residues" evidence="1">
    <location>
        <begin position="65"/>
        <end position="78"/>
    </location>
</feature>
<evidence type="ECO:0000256" key="1">
    <source>
        <dbReference type="SAM" id="MobiDB-lite"/>
    </source>
</evidence>
<dbReference type="AlphaFoldDB" id="A0A5J4X4L3"/>
<feature type="compositionally biased region" description="Low complexity" evidence="1">
    <location>
        <begin position="221"/>
        <end position="232"/>
    </location>
</feature>
<feature type="compositionally biased region" description="Basic and acidic residues" evidence="1">
    <location>
        <begin position="109"/>
        <end position="127"/>
    </location>
</feature>
<organism evidence="2 3">
    <name type="scientific">Streblomastix strix</name>
    <dbReference type="NCBI Taxonomy" id="222440"/>
    <lineage>
        <taxon>Eukaryota</taxon>
        <taxon>Metamonada</taxon>
        <taxon>Preaxostyla</taxon>
        <taxon>Oxymonadida</taxon>
        <taxon>Streblomastigidae</taxon>
        <taxon>Streblomastix</taxon>
    </lineage>
</organism>
<dbReference type="EMBL" id="SNRW01000312">
    <property type="protein sequence ID" value="KAA6401923.1"/>
    <property type="molecule type" value="Genomic_DNA"/>
</dbReference>
<evidence type="ECO:0000313" key="2">
    <source>
        <dbReference type="EMBL" id="KAA6401923.1"/>
    </source>
</evidence>
<sequence length="415" mass="47952">MSSTDQLYDGPQRDSSKRVLPLYIRQSIDPTFIPPIFNLQSRNPRIQSQEMSPRKIPQSAVFSPANPNASAQNQTPNEQLKADPQLNSPADSSIIQNIDETNQQQDVKTPSKETKKQKTPSKKERSNKTPVSSNISQFQSPQLSSQSPLSPTQQADLNSIVSKDQMELRELEWMEIEAELADGEEVPVQFPVLSQILKISNVNCNEDVNQMDKRNIQQYQSNSDNESLNNDSNKTDKQAKSNRKDKDKMSKYQQDPENVCLEPLNSVQEEEEITRIREQQDSEYQQYFNDNNLNTRSQHSESTKARAIARRAKRKIDWEEQQEIEKQQQEEMKIFKQEQWKLYKTFTLSDDDADIAEDDITQLDKNILQITKLKDNDNKQQQQKDDDDLFEEDPLDLAIDDVHDCLEIEATAKQN</sequence>
<feature type="compositionally biased region" description="Basic and acidic residues" evidence="1">
    <location>
        <begin position="233"/>
        <end position="250"/>
    </location>
</feature>
<reference evidence="2 3" key="1">
    <citation type="submission" date="2019-03" db="EMBL/GenBank/DDBJ databases">
        <title>Single cell metagenomics reveals metabolic interactions within the superorganism composed of flagellate Streblomastix strix and complex community of Bacteroidetes bacteria on its surface.</title>
        <authorList>
            <person name="Treitli S.C."/>
            <person name="Kolisko M."/>
            <person name="Husnik F."/>
            <person name="Keeling P."/>
            <person name="Hampl V."/>
        </authorList>
    </citation>
    <scope>NUCLEOTIDE SEQUENCE [LARGE SCALE GENOMIC DNA]</scope>
    <source>
        <strain evidence="2">ST1C</strain>
    </source>
</reference>
<protein>
    <submittedName>
        <fullName evidence="2">Uncharacterized protein</fullName>
    </submittedName>
</protein>
<feature type="compositionally biased region" description="Polar residues" evidence="1">
    <location>
        <begin position="85"/>
        <end position="107"/>
    </location>
</feature>
<proteinExistence type="predicted"/>
<evidence type="ECO:0000313" key="3">
    <source>
        <dbReference type="Proteomes" id="UP000324800"/>
    </source>
</evidence>
<gene>
    <name evidence="2" type="ORF">EZS28_002548</name>
</gene>
<feature type="compositionally biased region" description="Polar residues" evidence="1">
    <location>
        <begin position="38"/>
        <end position="51"/>
    </location>
</feature>
<accession>A0A5J4X4L3</accession>
<name>A0A5J4X4L3_9EUKA</name>
<feature type="compositionally biased region" description="Low complexity" evidence="1">
    <location>
        <begin position="136"/>
        <end position="154"/>
    </location>
</feature>